<sequence>MAGPSPVARTPAASSKSRALSSKSPLVASPAMFTPASRRRVPAAKTARVLAGVLAAKKLSLDAILARLPQPSTVGPAAVVKPPAAPSKRRAAPAKSSHEAPVGLSIRVTDPAVATTPRALPDAVVTNEGAVDATASHVSRPPTPVSAVVVKSTVSSSKRSAAPAKSRAAPPGPPTRVSKRRAAVSTKARALLGVLVANEEAVNANAGRLSLPSTPAPGAVTSQHEAQATLAPSKRGAMPAKSRSAPPGPPTRVSKRRAAAATKARALSGASVADEVVVDADAARLLRPPNPVPAVVVQPAVSSSRRRGASAKSPRLPPAASLAGVVKLASPLPPALSTTPANAAFVQNPSRSHTSRPLSAPAPPSRASKRLAALRDAARPAQGTAVLAVAMSALQPLRVASGLKPAPQAMVAALVDETVKVHSPVLKKGRQSKASSAAQVVKAPSTRVRRAPPRALQSVAARDMELGPVPGFLSDSQRAVRLAAAVAHLQQVAPQVARLLMVGFVPPFRRVPLFDALTRTILYQQVNGATAGVMYARIGALLYPDMSVISGGAEGSLECPPLTAHGVLDLGVDRVRGVGVSGVKARYILSAAEACARDGLDEFRLAQLDDEEVNTVLCALPGVGAWTAAMVRMFCLERQDVLPAGDLTLRRVAAALWGNPTTPAAEAERAAGRANSLTEAAAPRKEKVSAKAQAKTIDDARVKTVPLVTEAAASAQGRAKATKMMAFQSPLMADEDLERLLEVCRPFRSYAAWALWGVTDEFAFLPVGGVLKRPNDGFTF</sequence>
<name>A0ACC3BYB8_PYRYE</name>
<evidence type="ECO:0000313" key="1">
    <source>
        <dbReference type="EMBL" id="KAK1862588.1"/>
    </source>
</evidence>
<protein>
    <submittedName>
        <fullName evidence="1">Uncharacterized protein</fullName>
    </submittedName>
</protein>
<proteinExistence type="predicted"/>
<evidence type="ECO:0000313" key="2">
    <source>
        <dbReference type="Proteomes" id="UP000798662"/>
    </source>
</evidence>
<dbReference type="EMBL" id="CM020618">
    <property type="protein sequence ID" value="KAK1862588.1"/>
    <property type="molecule type" value="Genomic_DNA"/>
</dbReference>
<dbReference type="Proteomes" id="UP000798662">
    <property type="component" value="Chromosome 1"/>
</dbReference>
<comment type="caution">
    <text evidence="1">The sequence shown here is derived from an EMBL/GenBank/DDBJ whole genome shotgun (WGS) entry which is preliminary data.</text>
</comment>
<organism evidence="1 2">
    <name type="scientific">Pyropia yezoensis</name>
    <name type="common">Susabi-nori</name>
    <name type="synonym">Porphyra yezoensis</name>
    <dbReference type="NCBI Taxonomy" id="2788"/>
    <lineage>
        <taxon>Eukaryota</taxon>
        <taxon>Rhodophyta</taxon>
        <taxon>Bangiophyceae</taxon>
        <taxon>Bangiales</taxon>
        <taxon>Bangiaceae</taxon>
        <taxon>Pyropia</taxon>
    </lineage>
</organism>
<keyword evidence="2" id="KW-1185">Reference proteome</keyword>
<accession>A0ACC3BYB8</accession>
<reference evidence="1" key="1">
    <citation type="submission" date="2019-11" db="EMBL/GenBank/DDBJ databases">
        <title>Nori genome reveals adaptations in red seaweeds to the harsh intertidal environment.</title>
        <authorList>
            <person name="Wang D."/>
            <person name="Mao Y."/>
        </authorList>
    </citation>
    <scope>NUCLEOTIDE SEQUENCE</scope>
    <source>
        <tissue evidence="1">Gametophyte</tissue>
    </source>
</reference>
<gene>
    <name evidence="1" type="ORF">I4F81_005156</name>
</gene>